<dbReference type="InterPro" id="IPR002885">
    <property type="entry name" value="PPR_rpt"/>
</dbReference>
<dbReference type="GO" id="GO:0003723">
    <property type="term" value="F:RNA binding"/>
    <property type="evidence" value="ECO:0007669"/>
    <property type="project" value="InterPro"/>
</dbReference>
<proteinExistence type="predicted"/>
<dbReference type="Pfam" id="PF20430">
    <property type="entry name" value="Eplus_motif"/>
    <property type="match status" value="1"/>
</dbReference>
<dbReference type="PROSITE" id="PS51375">
    <property type="entry name" value="PPR"/>
    <property type="match status" value="5"/>
</dbReference>
<feature type="repeat" description="PPR" evidence="2">
    <location>
        <begin position="15"/>
        <end position="49"/>
    </location>
</feature>
<dbReference type="FunFam" id="1.25.40.10:FF:000285">
    <property type="entry name" value="Pentatricopeptide repeat-containing protein, chloroplastic"/>
    <property type="match status" value="2"/>
</dbReference>
<protein>
    <recommendedName>
        <fullName evidence="3">DYW domain-containing protein</fullName>
    </recommendedName>
</protein>
<keyword evidence="1" id="KW-0677">Repeat</keyword>
<evidence type="ECO:0000313" key="4">
    <source>
        <dbReference type="EMBL" id="KAG9443037.1"/>
    </source>
</evidence>
<dbReference type="InterPro" id="IPR011990">
    <property type="entry name" value="TPR-like_helical_dom_sf"/>
</dbReference>
<dbReference type="PANTHER" id="PTHR47926:SF381">
    <property type="entry name" value="DYW DOMAIN-CONTAINING PROTEIN"/>
    <property type="match status" value="1"/>
</dbReference>
<sequence>MNSATLLFDQMHEKNTVSWNSVISGYSQAGHYSRAIKLFLAALRIEVKLDKFTYACVLSACAHSGDQKTGKIIHGLIVVGGFGFQSFLANSLIDMYSKCGKIDQARFLFDSMGELDTISWNSMISAYIRIGLTKEAFEVFNEMHRNGWDMNTCALSTVLKGCSISNDGESFGKIVHGLVTKVGLNMDVVVGAAMLDMYAKVGDLKDAIRVFKLMPNQNLVAFNAMIAGFFRSNSKISDKLSEDALRLFSEILRRQMRPSKYTFSSILRACNIVEALELGLQIHAQIIKNNLHLDEFVGSALIDLYMKMGSIDDGLRCFNAVLKQDIVCWTSMIAGCVRNGQYEQSQRLLYGLLATGKELDEFIVSSALSASANLGMPRSGEQLQGYALKTGFHHFTIVGNSQIWMYCKSGDFDSAQLTFEEMGNHDVVSWSALICAHAQHGQPVEALRLFKKMEAHEVVPNEVTFLGLLTACSHSGLVDEGFKLVECMKKAYGIGPNVKHLACLVDLLGRAGRLEDAEQLIVASSFSSDPVMWRALLGACRIHGDVNVGQRVANRLIELEPQASASYVLLYNLYVDAGKNVDANSVRDLMKERRIRKEPGLSWIDIGTGVHSFLVGDRSHPNSQLIYTKLEQMLEKIKQMGHISTSNFDDSDEQTTAVNHHSEKLAVAFGMIVLPKLAPIRVMKNLRICDDCHTTMKFFSKIEKRDIILRDLIRFHHFRAGSCSCHDYW</sequence>
<dbReference type="FunFam" id="1.25.40.10:FF:000344">
    <property type="entry name" value="Pentatricopeptide repeat-containing protein"/>
    <property type="match status" value="1"/>
</dbReference>
<dbReference type="InterPro" id="IPR046849">
    <property type="entry name" value="E2_motif"/>
</dbReference>
<accession>A0AAV7E6E9</accession>
<evidence type="ECO:0000256" key="2">
    <source>
        <dbReference type="PROSITE-ProRule" id="PRU00708"/>
    </source>
</evidence>
<feature type="repeat" description="PPR" evidence="2">
    <location>
        <begin position="325"/>
        <end position="359"/>
    </location>
</feature>
<dbReference type="FunFam" id="1.25.40.10:FF:000776">
    <property type="entry name" value="Pentatricopeptide repeat-containing protein At3g13880"/>
    <property type="match status" value="1"/>
</dbReference>
<gene>
    <name evidence="4" type="ORF">H6P81_018891</name>
</gene>
<dbReference type="InterPro" id="IPR032867">
    <property type="entry name" value="DYW_dom"/>
</dbReference>
<dbReference type="Pfam" id="PF01535">
    <property type="entry name" value="PPR"/>
    <property type="match status" value="4"/>
</dbReference>
<dbReference type="EMBL" id="JAINDJ010000007">
    <property type="protein sequence ID" value="KAG9443037.1"/>
    <property type="molecule type" value="Genomic_DNA"/>
</dbReference>
<comment type="caution">
    <text evidence="4">The sequence shown here is derived from an EMBL/GenBank/DDBJ whole genome shotgun (WGS) entry which is preliminary data.</text>
</comment>
<organism evidence="4 5">
    <name type="scientific">Aristolochia fimbriata</name>
    <name type="common">White veined hardy Dutchman's pipe vine</name>
    <dbReference type="NCBI Taxonomy" id="158543"/>
    <lineage>
        <taxon>Eukaryota</taxon>
        <taxon>Viridiplantae</taxon>
        <taxon>Streptophyta</taxon>
        <taxon>Embryophyta</taxon>
        <taxon>Tracheophyta</taxon>
        <taxon>Spermatophyta</taxon>
        <taxon>Magnoliopsida</taxon>
        <taxon>Magnoliidae</taxon>
        <taxon>Piperales</taxon>
        <taxon>Aristolochiaceae</taxon>
        <taxon>Aristolochia</taxon>
    </lineage>
</organism>
<dbReference type="Gene3D" id="1.25.40.10">
    <property type="entry name" value="Tetratricopeptide repeat domain"/>
    <property type="match status" value="5"/>
</dbReference>
<dbReference type="Pfam" id="PF20431">
    <property type="entry name" value="E_motif"/>
    <property type="match status" value="1"/>
</dbReference>
<dbReference type="Pfam" id="PF13041">
    <property type="entry name" value="PPR_2"/>
    <property type="match status" value="4"/>
</dbReference>
<dbReference type="GO" id="GO:0008270">
    <property type="term" value="F:zinc ion binding"/>
    <property type="evidence" value="ECO:0007669"/>
    <property type="project" value="InterPro"/>
</dbReference>
<evidence type="ECO:0000259" key="3">
    <source>
        <dbReference type="Pfam" id="PF14432"/>
    </source>
</evidence>
<dbReference type="GO" id="GO:0009451">
    <property type="term" value="P:RNA modification"/>
    <property type="evidence" value="ECO:0007669"/>
    <property type="project" value="InterPro"/>
</dbReference>
<feature type="domain" description="DYW" evidence="3">
    <location>
        <begin position="647"/>
        <end position="729"/>
    </location>
</feature>
<dbReference type="Pfam" id="PF14432">
    <property type="entry name" value="DYW_deaminase"/>
    <property type="match status" value="1"/>
</dbReference>
<dbReference type="InterPro" id="IPR046848">
    <property type="entry name" value="E_motif"/>
</dbReference>
<dbReference type="PANTHER" id="PTHR47926">
    <property type="entry name" value="PENTATRICOPEPTIDE REPEAT-CONTAINING PROTEIN"/>
    <property type="match status" value="1"/>
</dbReference>
<dbReference type="NCBIfam" id="TIGR00756">
    <property type="entry name" value="PPR"/>
    <property type="match status" value="4"/>
</dbReference>
<feature type="repeat" description="PPR" evidence="2">
    <location>
        <begin position="187"/>
        <end position="221"/>
    </location>
</feature>
<name>A0AAV7E6E9_ARIFI</name>
<keyword evidence="5" id="KW-1185">Reference proteome</keyword>
<reference evidence="4 5" key="1">
    <citation type="submission" date="2021-07" db="EMBL/GenBank/DDBJ databases">
        <title>The Aristolochia fimbriata genome: insights into angiosperm evolution, floral development and chemical biosynthesis.</title>
        <authorList>
            <person name="Jiao Y."/>
        </authorList>
    </citation>
    <scope>NUCLEOTIDE SEQUENCE [LARGE SCALE GENOMIC DNA]</scope>
    <source>
        <strain evidence="4">IBCAS-2021</strain>
        <tissue evidence="4">Leaf</tissue>
    </source>
</reference>
<dbReference type="Proteomes" id="UP000825729">
    <property type="component" value="Unassembled WGS sequence"/>
</dbReference>
<dbReference type="InterPro" id="IPR046960">
    <property type="entry name" value="PPR_At4g14850-like_plant"/>
</dbReference>
<feature type="repeat" description="PPR" evidence="2">
    <location>
        <begin position="116"/>
        <end position="150"/>
    </location>
</feature>
<evidence type="ECO:0000256" key="1">
    <source>
        <dbReference type="ARBA" id="ARBA00022737"/>
    </source>
</evidence>
<feature type="repeat" description="PPR" evidence="2">
    <location>
        <begin position="426"/>
        <end position="460"/>
    </location>
</feature>
<dbReference type="AlphaFoldDB" id="A0AAV7E6E9"/>
<evidence type="ECO:0000313" key="5">
    <source>
        <dbReference type="Proteomes" id="UP000825729"/>
    </source>
</evidence>